<accession>A0ABM6CYL7</accession>
<dbReference type="InterPro" id="IPR050248">
    <property type="entry name" value="Polysacc_deacetylase_ArnD"/>
</dbReference>
<dbReference type="EMBL" id="CP016170">
    <property type="protein sequence ID" value="ANN68410.1"/>
    <property type="molecule type" value="Genomic_DNA"/>
</dbReference>
<evidence type="ECO:0000313" key="3">
    <source>
        <dbReference type="EMBL" id="ANN68410.1"/>
    </source>
</evidence>
<gene>
    <name evidence="3" type="ORF">BAU06_20785</name>
</gene>
<dbReference type="Pfam" id="PF01522">
    <property type="entry name" value="Polysacc_deac_1"/>
    <property type="match status" value="1"/>
</dbReference>
<dbReference type="InterPro" id="IPR011330">
    <property type="entry name" value="Glyco_hydro/deAcase_b/a-brl"/>
</dbReference>
<organism evidence="3 4">
    <name type="scientific">Bordetella bronchialis</name>
    <dbReference type="NCBI Taxonomy" id="463025"/>
    <lineage>
        <taxon>Bacteria</taxon>
        <taxon>Pseudomonadati</taxon>
        <taxon>Pseudomonadota</taxon>
        <taxon>Betaproteobacteria</taxon>
        <taxon>Burkholderiales</taxon>
        <taxon>Alcaligenaceae</taxon>
        <taxon>Bordetella</taxon>
    </lineage>
</organism>
<dbReference type="PANTHER" id="PTHR10587">
    <property type="entry name" value="GLYCOSYL TRANSFERASE-RELATED"/>
    <property type="match status" value="1"/>
</dbReference>
<dbReference type="SUPFAM" id="SSF88713">
    <property type="entry name" value="Glycoside hydrolase/deacetylase"/>
    <property type="match status" value="1"/>
</dbReference>
<name>A0ABM6CYL7_9BORD</name>
<dbReference type="PROSITE" id="PS51677">
    <property type="entry name" value="NODB"/>
    <property type="match status" value="1"/>
</dbReference>
<dbReference type="CDD" id="cd10917">
    <property type="entry name" value="CE4_NodB_like_6s_7s"/>
    <property type="match status" value="1"/>
</dbReference>
<dbReference type="RefSeq" id="WP_066354771.1">
    <property type="nucleotide sequence ID" value="NZ_CBCSFJ010000032.1"/>
</dbReference>
<keyword evidence="1" id="KW-0732">Signal</keyword>
<evidence type="ECO:0000256" key="1">
    <source>
        <dbReference type="SAM" id="SignalP"/>
    </source>
</evidence>
<feature type="chain" id="PRO_5045705375" evidence="1">
    <location>
        <begin position="27"/>
        <end position="270"/>
    </location>
</feature>
<dbReference type="Proteomes" id="UP000091897">
    <property type="component" value="Chromosome"/>
</dbReference>
<feature type="signal peptide" evidence="1">
    <location>
        <begin position="1"/>
        <end position="26"/>
    </location>
</feature>
<proteinExistence type="predicted"/>
<dbReference type="Gene3D" id="3.20.20.370">
    <property type="entry name" value="Glycoside hydrolase/deacetylase"/>
    <property type="match status" value="1"/>
</dbReference>
<dbReference type="InterPro" id="IPR002509">
    <property type="entry name" value="NODB_dom"/>
</dbReference>
<evidence type="ECO:0000259" key="2">
    <source>
        <dbReference type="PROSITE" id="PS51677"/>
    </source>
</evidence>
<protein>
    <submittedName>
        <fullName evidence="3">Peptidase A8</fullName>
    </submittedName>
</protein>
<keyword evidence="4" id="KW-1185">Reference proteome</keyword>
<reference evidence="3 4" key="1">
    <citation type="submission" date="2016-06" db="EMBL/GenBank/DDBJ databases">
        <title>Complete genome sequences of Bordetella bronchialis and Bordetella flabilis.</title>
        <authorList>
            <person name="LiPuma J.J."/>
            <person name="Spilker T."/>
        </authorList>
    </citation>
    <scope>NUCLEOTIDE SEQUENCE [LARGE SCALE GENOMIC DNA]</scope>
    <source>
        <strain evidence="3 4">AU3182</strain>
    </source>
</reference>
<dbReference type="PANTHER" id="PTHR10587:SF137">
    <property type="entry name" value="4-DEOXY-4-FORMAMIDO-L-ARABINOSE-PHOSPHOUNDECAPRENOL DEFORMYLASE ARND-RELATED"/>
    <property type="match status" value="1"/>
</dbReference>
<feature type="domain" description="NodB homology" evidence="2">
    <location>
        <begin position="34"/>
        <end position="251"/>
    </location>
</feature>
<evidence type="ECO:0000313" key="4">
    <source>
        <dbReference type="Proteomes" id="UP000091897"/>
    </source>
</evidence>
<sequence>MSRCTRKAAAAVCGLLAASIAAGAGAAPAPLCAKPVYLTFDTGHMGVAPLIADVLKRHGVKVTFFLANERTQTDGSSLDDHWAPWWRARVAEGDVFGSHTYDHVHWQKDLPDGRFQMRPDFGPQAGKREVLSAAQYCDELQRSAARFKQMTGHAMLPLFRAPGGRTSPALLKAAQACGYRHVGWSAAGFLGDELPSDKYPNQALLSRALADIKPGDILMAHLGIWSRQDPWAPAVLEPLIAGLQAKGFCFATMDQHPAYRAWIAAHPASK</sequence>